<sequence>MKSKWITSILSTTLIWVLGVLSFFLISDWVPAQLHIESSILTEIDASKEDKEEKSVKEIIHQTQKSVVMIEVERTGSVGSGFIYNNQGDIITNAHVVAGTDEVKVKLADTREYDGTVIGMSTDTDIALIRVPDIKDIEPLPLAKDYPPELGDEVLAIGSPLGYQNTVTTGIISGVDRSFEIDHYQYENAYQFSAPIAPGNSGGPLILIKSGKVIGINSAATEVGTIGFSIPIIDILPLVTSWSETPMTSLPSMEYSVNEDQIASSIENIATYLVQYFYDSIDQQDYVNAYSLLGSSWQLNTSYEQFREGYLNTGSVIIDDIYTRTEGETVTVFTIIHAEERQDKEVITEKYQVEYKVGYENDQLKLISGTGEIIE</sequence>
<keyword evidence="3" id="KW-0720">Serine protease</keyword>
<dbReference type="InterPro" id="IPR009003">
    <property type="entry name" value="Peptidase_S1_PA"/>
</dbReference>
<dbReference type="InterPro" id="IPR051201">
    <property type="entry name" value="Chloro_Bact_Ser_Proteases"/>
</dbReference>
<dbReference type="Gene3D" id="2.40.10.120">
    <property type="match status" value="1"/>
</dbReference>
<dbReference type="PANTHER" id="PTHR43343">
    <property type="entry name" value="PEPTIDASE S12"/>
    <property type="match status" value="1"/>
</dbReference>
<dbReference type="Pfam" id="PF13365">
    <property type="entry name" value="Trypsin_2"/>
    <property type="match status" value="1"/>
</dbReference>
<name>A0ABT5V9E9_9BACI</name>
<dbReference type="PANTHER" id="PTHR43343:SF3">
    <property type="entry name" value="PROTEASE DO-LIKE 8, CHLOROPLASTIC"/>
    <property type="match status" value="1"/>
</dbReference>
<evidence type="ECO:0000313" key="4">
    <source>
        <dbReference type="EMBL" id="MDE5412088.1"/>
    </source>
</evidence>
<gene>
    <name evidence="4" type="ORF">N7Z68_01645</name>
</gene>
<keyword evidence="5" id="KW-1185">Reference proteome</keyword>
<keyword evidence="1 4" id="KW-0645">Protease</keyword>
<keyword evidence="2" id="KW-0378">Hydrolase</keyword>
<dbReference type="EMBL" id="JAOTPO010000001">
    <property type="protein sequence ID" value="MDE5412088.1"/>
    <property type="molecule type" value="Genomic_DNA"/>
</dbReference>
<evidence type="ECO:0000313" key="5">
    <source>
        <dbReference type="Proteomes" id="UP001148125"/>
    </source>
</evidence>
<protein>
    <submittedName>
        <fullName evidence="4">S1C family serine protease</fullName>
    </submittedName>
</protein>
<accession>A0ABT5V9E9</accession>
<dbReference type="InterPro" id="IPR001940">
    <property type="entry name" value="Peptidase_S1C"/>
</dbReference>
<evidence type="ECO:0000256" key="2">
    <source>
        <dbReference type="ARBA" id="ARBA00022801"/>
    </source>
</evidence>
<evidence type="ECO:0000256" key="3">
    <source>
        <dbReference type="ARBA" id="ARBA00022825"/>
    </source>
</evidence>
<dbReference type="PRINTS" id="PR00834">
    <property type="entry name" value="PROTEASES2C"/>
</dbReference>
<organism evidence="4 5">
    <name type="scientific">Alkalihalobacterium chitinilyticum</name>
    <dbReference type="NCBI Taxonomy" id="2980103"/>
    <lineage>
        <taxon>Bacteria</taxon>
        <taxon>Bacillati</taxon>
        <taxon>Bacillota</taxon>
        <taxon>Bacilli</taxon>
        <taxon>Bacillales</taxon>
        <taxon>Bacillaceae</taxon>
        <taxon>Alkalihalobacterium</taxon>
    </lineage>
</organism>
<dbReference type="RefSeq" id="WP_275116709.1">
    <property type="nucleotide sequence ID" value="NZ_JAOTPO010000001.1"/>
</dbReference>
<dbReference type="GO" id="GO:0006508">
    <property type="term" value="P:proteolysis"/>
    <property type="evidence" value="ECO:0007669"/>
    <property type="project" value="UniProtKB-KW"/>
</dbReference>
<dbReference type="Proteomes" id="UP001148125">
    <property type="component" value="Unassembled WGS sequence"/>
</dbReference>
<comment type="caution">
    <text evidence="4">The sequence shown here is derived from an EMBL/GenBank/DDBJ whole genome shotgun (WGS) entry which is preliminary data.</text>
</comment>
<evidence type="ECO:0000256" key="1">
    <source>
        <dbReference type="ARBA" id="ARBA00022670"/>
    </source>
</evidence>
<dbReference type="GO" id="GO:0008233">
    <property type="term" value="F:peptidase activity"/>
    <property type="evidence" value="ECO:0007669"/>
    <property type="project" value="UniProtKB-KW"/>
</dbReference>
<proteinExistence type="predicted"/>
<dbReference type="SUPFAM" id="SSF50494">
    <property type="entry name" value="Trypsin-like serine proteases"/>
    <property type="match status" value="1"/>
</dbReference>
<reference evidence="4" key="1">
    <citation type="submission" date="2024-05" db="EMBL/GenBank/DDBJ databases">
        <title>Alkalihalobacillus sp. strain MEB203 novel alkaliphilic bacterium from Lonar Lake, India.</title>
        <authorList>
            <person name="Joshi A."/>
            <person name="Thite S."/>
            <person name="Mengade P."/>
        </authorList>
    </citation>
    <scope>NUCLEOTIDE SEQUENCE</scope>
    <source>
        <strain evidence="4">MEB 203</strain>
    </source>
</reference>